<evidence type="ECO:0000256" key="5">
    <source>
        <dbReference type="SAM" id="Phobius"/>
    </source>
</evidence>
<dbReference type="InterPro" id="IPR003937">
    <property type="entry name" value="K_chnl_volt-dep_KCNQ"/>
</dbReference>
<keyword evidence="2 5" id="KW-0812">Transmembrane</keyword>
<evidence type="ECO:0000313" key="8">
    <source>
        <dbReference type="Proteomes" id="UP000194236"/>
    </source>
</evidence>
<gene>
    <name evidence="7" type="ORF">BLA29_011702</name>
</gene>
<feature type="transmembrane region" description="Helical" evidence="5">
    <location>
        <begin position="68"/>
        <end position="90"/>
    </location>
</feature>
<protein>
    <recommendedName>
        <fullName evidence="6">Ion transport domain-containing protein</fullName>
    </recommendedName>
</protein>
<evidence type="ECO:0000256" key="1">
    <source>
        <dbReference type="ARBA" id="ARBA00004141"/>
    </source>
</evidence>
<evidence type="ECO:0000256" key="3">
    <source>
        <dbReference type="ARBA" id="ARBA00022989"/>
    </source>
</evidence>
<dbReference type="PANTHER" id="PTHR47735:SF9">
    <property type="entry name" value="POTASSIUM VOLTAGE-GATED CHANNEL SUBFAMILY KQT MEMBER 4-LIKE ISOFORM X1"/>
    <property type="match status" value="1"/>
</dbReference>
<evidence type="ECO:0000313" key="7">
    <source>
        <dbReference type="EMBL" id="OTF80685.1"/>
    </source>
</evidence>
<accession>A0A1Y3BNF8</accession>
<dbReference type="SUPFAM" id="SSF81324">
    <property type="entry name" value="Voltage-gated potassium channels"/>
    <property type="match status" value="1"/>
</dbReference>
<feature type="domain" description="Ion transport" evidence="6">
    <location>
        <begin position="30"/>
        <end position="157"/>
    </location>
</feature>
<keyword evidence="3 5" id="KW-1133">Transmembrane helix</keyword>
<dbReference type="Pfam" id="PF00520">
    <property type="entry name" value="Ion_trans"/>
    <property type="match status" value="1"/>
</dbReference>
<evidence type="ECO:0000256" key="4">
    <source>
        <dbReference type="ARBA" id="ARBA00023136"/>
    </source>
</evidence>
<feature type="transmembrane region" description="Helical" evidence="5">
    <location>
        <begin position="133"/>
        <end position="159"/>
    </location>
</feature>
<keyword evidence="8" id="KW-1185">Reference proteome</keyword>
<name>A0A1Y3BNF8_EURMA</name>
<reference evidence="7 8" key="1">
    <citation type="submission" date="2017-03" db="EMBL/GenBank/DDBJ databases">
        <title>Genome Survey of Euroglyphus maynei.</title>
        <authorList>
            <person name="Arlian L.G."/>
            <person name="Morgan M.S."/>
            <person name="Rider S.D."/>
        </authorList>
    </citation>
    <scope>NUCLEOTIDE SEQUENCE [LARGE SCALE GENOMIC DNA]</scope>
    <source>
        <strain evidence="7">Arlian Lab</strain>
        <tissue evidence="7">Whole body</tissue>
    </source>
</reference>
<dbReference type="Proteomes" id="UP000194236">
    <property type="component" value="Unassembled WGS sequence"/>
</dbReference>
<organism evidence="7 8">
    <name type="scientific">Euroglyphus maynei</name>
    <name type="common">Mayne's house dust mite</name>
    <dbReference type="NCBI Taxonomy" id="6958"/>
    <lineage>
        <taxon>Eukaryota</taxon>
        <taxon>Metazoa</taxon>
        <taxon>Ecdysozoa</taxon>
        <taxon>Arthropoda</taxon>
        <taxon>Chelicerata</taxon>
        <taxon>Arachnida</taxon>
        <taxon>Acari</taxon>
        <taxon>Acariformes</taxon>
        <taxon>Sarcoptiformes</taxon>
        <taxon>Astigmata</taxon>
        <taxon>Psoroptidia</taxon>
        <taxon>Analgoidea</taxon>
        <taxon>Pyroglyphidae</taxon>
        <taxon>Pyroglyphinae</taxon>
        <taxon>Euroglyphus</taxon>
    </lineage>
</organism>
<dbReference type="PRINTS" id="PR00169">
    <property type="entry name" value="KCHANNEL"/>
</dbReference>
<keyword evidence="4 5" id="KW-0472">Membrane</keyword>
<dbReference type="GO" id="GO:0008076">
    <property type="term" value="C:voltage-gated potassium channel complex"/>
    <property type="evidence" value="ECO:0007669"/>
    <property type="project" value="TreeGrafter"/>
</dbReference>
<feature type="non-terminal residue" evidence="7">
    <location>
        <position position="166"/>
    </location>
</feature>
<comment type="caution">
    <text evidence="7">The sequence shown here is derived from an EMBL/GenBank/DDBJ whole genome shotgun (WGS) entry which is preliminary data.</text>
</comment>
<feature type="transmembrane region" description="Helical" evidence="5">
    <location>
        <begin position="102"/>
        <end position="121"/>
    </location>
</feature>
<sequence length="166" mass="19583">MILIVTLAIAYCHFSHDYGNSYYNHFDNGGDGKFWLLLRLGQWLHILRMGDRFKPWRLLISVIWQQRYQFMITFYMCLVWLIFVTFIMFLVEQSHQNHQSEFTSLPKTFWWSIVSLFTIGYGDMTPATNIGKVVASIFFFLFIFKFALPAGVLSTGLALKIQDQQR</sequence>
<dbReference type="OrthoDB" id="6513287at2759"/>
<dbReference type="InterPro" id="IPR005821">
    <property type="entry name" value="Ion_trans_dom"/>
</dbReference>
<dbReference type="EMBL" id="MUJZ01017053">
    <property type="protein sequence ID" value="OTF80685.1"/>
    <property type="molecule type" value="Genomic_DNA"/>
</dbReference>
<dbReference type="GO" id="GO:0005249">
    <property type="term" value="F:voltage-gated potassium channel activity"/>
    <property type="evidence" value="ECO:0007669"/>
    <property type="project" value="InterPro"/>
</dbReference>
<comment type="subcellular location">
    <subcellularLocation>
        <location evidence="1">Membrane</location>
        <topology evidence="1">Multi-pass membrane protein</topology>
    </subcellularLocation>
</comment>
<dbReference type="AlphaFoldDB" id="A0A1Y3BNF8"/>
<dbReference type="PANTHER" id="PTHR47735">
    <property type="entry name" value="POTASSIUM VOLTAGE-GATED CHANNEL SUBFAMILY KQT MEMBER 4"/>
    <property type="match status" value="1"/>
</dbReference>
<evidence type="ECO:0000256" key="2">
    <source>
        <dbReference type="ARBA" id="ARBA00022692"/>
    </source>
</evidence>
<dbReference type="Gene3D" id="1.10.287.70">
    <property type="match status" value="1"/>
</dbReference>
<evidence type="ECO:0000259" key="6">
    <source>
        <dbReference type="Pfam" id="PF00520"/>
    </source>
</evidence>
<proteinExistence type="predicted"/>